<evidence type="ECO:0000313" key="2">
    <source>
        <dbReference type="Proteomes" id="UP001172457"/>
    </source>
</evidence>
<dbReference type="AlphaFoldDB" id="A0AA38W4W5"/>
<gene>
    <name evidence="1" type="ORF">OSB04_un001580</name>
</gene>
<comment type="caution">
    <text evidence="1">The sequence shown here is derived from an EMBL/GenBank/DDBJ whole genome shotgun (WGS) entry which is preliminary data.</text>
</comment>
<organism evidence="1 2">
    <name type="scientific">Centaurea solstitialis</name>
    <name type="common">yellow star-thistle</name>
    <dbReference type="NCBI Taxonomy" id="347529"/>
    <lineage>
        <taxon>Eukaryota</taxon>
        <taxon>Viridiplantae</taxon>
        <taxon>Streptophyta</taxon>
        <taxon>Embryophyta</taxon>
        <taxon>Tracheophyta</taxon>
        <taxon>Spermatophyta</taxon>
        <taxon>Magnoliopsida</taxon>
        <taxon>eudicotyledons</taxon>
        <taxon>Gunneridae</taxon>
        <taxon>Pentapetalae</taxon>
        <taxon>asterids</taxon>
        <taxon>campanulids</taxon>
        <taxon>Asterales</taxon>
        <taxon>Asteraceae</taxon>
        <taxon>Carduoideae</taxon>
        <taxon>Cardueae</taxon>
        <taxon>Centaureinae</taxon>
        <taxon>Centaurea</taxon>
    </lineage>
</organism>
<name>A0AA38W4W5_9ASTR</name>
<dbReference type="InterPro" id="IPR055280">
    <property type="entry name" value="TIC32"/>
</dbReference>
<dbReference type="PANTHER" id="PTHR48476">
    <property type="entry name" value="SHORT-CHAIN DEHYDROGENASE TIC 32, CHLOROPLASTIC-LIKE"/>
    <property type="match status" value="1"/>
</dbReference>
<dbReference type="EMBL" id="JARYMX010000357">
    <property type="protein sequence ID" value="KAJ9535311.1"/>
    <property type="molecule type" value="Genomic_DNA"/>
</dbReference>
<dbReference type="InterPro" id="IPR036291">
    <property type="entry name" value="NAD(P)-bd_dom_sf"/>
</dbReference>
<keyword evidence="2" id="KW-1185">Reference proteome</keyword>
<sequence length="228" mass="24803">MEGKGKTALVVDGCRINVNMKSMRPGPSGFSQYSTAEQSTHGIDASGLTSHCYMYPSSKNQGNQGLDVEILDLIQLWSIGFCGSDDDFFCTLVIKCIKKDLNAINCGDQGGIGHETARVLACVGHMSLWGVRNMAAGKQVQEGNRQEIPTPKVEGKGVGFLVLGIRIMMTPFMLSKDNIELQFCPPSNLGHFLLTHLLLDNMNENGTKSKKEGGFVNVSSEAHRDYLS</sequence>
<dbReference type="PANTHER" id="PTHR48476:SF1">
    <property type="entry name" value="SHORT-CHAIN DEHYDROGENASE TIC 32, CHLOROPLASTIC-LIKE"/>
    <property type="match status" value="1"/>
</dbReference>
<dbReference type="Proteomes" id="UP001172457">
    <property type="component" value="Unassembled WGS sequence"/>
</dbReference>
<protein>
    <submittedName>
        <fullName evidence="1">Uncharacterized protein</fullName>
    </submittedName>
</protein>
<proteinExistence type="predicted"/>
<evidence type="ECO:0000313" key="1">
    <source>
        <dbReference type="EMBL" id="KAJ9535311.1"/>
    </source>
</evidence>
<accession>A0AA38W4W5</accession>
<reference evidence="1" key="1">
    <citation type="submission" date="2023-03" db="EMBL/GenBank/DDBJ databases">
        <title>Chromosome-scale reference genome and RAD-based genetic map of yellow starthistle (Centaurea solstitialis) reveal putative structural variation and QTLs associated with invader traits.</title>
        <authorList>
            <person name="Reatini B."/>
            <person name="Cang F.A."/>
            <person name="Jiang Q."/>
            <person name="Mckibben M.T.W."/>
            <person name="Barker M.S."/>
            <person name="Rieseberg L.H."/>
            <person name="Dlugosch K.M."/>
        </authorList>
    </citation>
    <scope>NUCLEOTIDE SEQUENCE</scope>
    <source>
        <strain evidence="1">CAN-66</strain>
        <tissue evidence="1">Leaf</tissue>
    </source>
</reference>
<dbReference type="SUPFAM" id="SSF51735">
    <property type="entry name" value="NAD(P)-binding Rossmann-fold domains"/>
    <property type="match status" value="1"/>
</dbReference>